<name>A0A427YUN8_9TREE</name>
<evidence type="ECO:0000256" key="5">
    <source>
        <dbReference type="ARBA" id="ARBA00022927"/>
    </source>
</evidence>
<evidence type="ECO:0000256" key="1">
    <source>
        <dbReference type="ARBA" id="ARBA00004259"/>
    </source>
</evidence>
<dbReference type="GO" id="GO:0031080">
    <property type="term" value="C:nuclear pore outer ring"/>
    <property type="evidence" value="ECO:0007669"/>
    <property type="project" value="TreeGrafter"/>
</dbReference>
<protein>
    <recommendedName>
        <fullName evidence="9">Nucleoporin Nup133/Nup155-like C-terminal domain-containing protein</fullName>
    </recommendedName>
</protein>
<evidence type="ECO:0000256" key="8">
    <source>
        <dbReference type="SAM" id="MobiDB-lite"/>
    </source>
</evidence>
<keyword evidence="4" id="KW-0509">mRNA transport</keyword>
<sequence length="1216" mass="134680">MFNSPAPRATPRRTALRPRETMSRGTPSIYSERASERERVEPGTPSARSSRLAISRASPTSTAGETMRTVRADDQVAEKVYWARNERVAIGSAGQLPRDVQALVKDSDLSTQPVSGHLDLESGFALVATSDGCVAWNFVKWHSAPVLAALYASSNNSEPGVILLSPTGELRFWDSMSLALANVERYQVVQLEFGSEDYADRIWHVEGNVFVITTTTSLAFRLTIVSQGGRLVPSVVPLTQPGGIFGRASTTLFSAGEDREGITAVTMEGGNVYMLAGRTVQKWVIGPDGHKFIQDSELYDAVGNALFEDRWSSGNITLELSDLVGLGQNELAALVSFAESESGSSGHSQSQHSHAIVVLSSHPRSGTLIVSRIILVSYSAQNDARVLDVPRLLIPYGSSTAFIRFAADVVMVSIADDDSHEDTISLKDPIRNAFVGVGCLPSHTPSKRFSSPSLLLMPATGGLLALETFTPPSSSSASPAAIATARLKSRVEQAVFYGDRSDNPLSFDLSPDYRGDAAEAAEAVSQEILSSSSEYMPAIYELRSALSDRLLRLKELIGFLRRNGLLRRLPQGTRRRLCRDAEKAKAAIDLWDYQNRVMDQMHARSTQSLLSDSILAFMNQVDHAGEDDLVRQFFRTRVQHLDQLLGIVFSTFRAALASLRNREDLSPWVLEANRIFIIVLRAASQYRETDLYEVDRERPAIELWTASDVMIDALESLYSATERLIKDRTRDFGSVIDEPPSQAANPELRRKQVDQSTLKTQMTDLAAALCSNMEDKMRAASRRQLEDGADQQEGIALHDRWEAMKPRVIRPLVSIDRIEPAYELAEHHRDFPTLVWLCHDAVAGDGAARLQGYIEKFGEEFAFVLYQWYIDQRQFHALLTQDEVYGALVSKFFRDPSTGGKATAQYPELAWIHDIACKRYGDAAEALLVVNGDRADRSQKQLISSIGKLAAVANIKIKGDSSQRKKVLIALDDELDLIAVQDALRDSLLSVTPPLRSTQTPLEAYVAAHLTNLRDRPAFRQLFVSLAQRVVAGEALEIEDLVDVLTLKDNRAEEGGDGAVALDRLVRDSELPEGRKQVALLSVWRRVFVRDDWMTIANTSGRSEEAQRQMLRRTLAYETMRAIDSLKAVTHGLADFPRNFILAPFTASQPPLPAELAARFPEWSAGEIEQLMKDHENEIALLERFIAEAGLEERVKEVAELVRRDAENGLEEDLSM</sequence>
<keyword evidence="5" id="KW-0653">Protein transport</keyword>
<evidence type="ECO:0000259" key="9">
    <source>
        <dbReference type="Pfam" id="PF03177"/>
    </source>
</evidence>
<keyword evidence="6" id="KW-0811">Translocation</keyword>
<dbReference type="GO" id="GO:0016973">
    <property type="term" value="P:poly(A)+ mRNA export from nucleus"/>
    <property type="evidence" value="ECO:0007669"/>
    <property type="project" value="TreeGrafter"/>
</dbReference>
<dbReference type="EMBL" id="RSCD01000002">
    <property type="protein sequence ID" value="RSH94854.1"/>
    <property type="molecule type" value="Genomic_DNA"/>
</dbReference>
<feature type="domain" description="Nucleoporin Nup133/Nup155-like C-terminal" evidence="9">
    <location>
        <begin position="581"/>
        <end position="1196"/>
    </location>
</feature>
<evidence type="ECO:0000256" key="7">
    <source>
        <dbReference type="ARBA" id="ARBA00023242"/>
    </source>
</evidence>
<dbReference type="GO" id="GO:0000972">
    <property type="term" value="P:transcription-dependent tethering of RNA polymerase II gene DNA at nuclear periphery"/>
    <property type="evidence" value="ECO:0007669"/>
    <property type="project" value="TreeGrafter"/>
</dbReference>
<dbReference type="AlphaFoldDB" id="A0A427YUN8"/>
<feature type="region of interest" description="Disordered" evidence="8">
    <location>
        <begin position="1"/>
        <end position="68"/>
    </location>
</feature>
<keyword evidence="11" id="KW-1185">Reference proteome</keyword>
<dbReference type="PANTHER" id="PTHR13405:SF11">
    <property type="entry name" value="NUCLEAR PORE COMPLEX PROTEIN NUP133"/>
    <property type="match status" value="1"/>
</dbReference>
<dbReference type="OrthoDB" id="103454at2759"/>
<organism evidence="10 11">
    <name type="scientific">Saitozyma podzolica</name>
    <dbReference type="NCBI Taxonomy" id="1890683"/>
    <lineage>
        <taxon>Eukaryota</taxon>
        <taxon>Fungi</taxon>
        <taxon>Dikarya</taxon>
        <taxon>Basidiomycota</taxon>
        <taxon>Agaricomycotina</taxon>
        <taxon>Tremellomycetes</taxon>
        <taxon>Tremellales</taxon>
        <taxon>Trimorphomycetaceae</taxon>
        <taxon>Saitozyma</taxon>
    </lineage>
</organism>
<dbReference type="InterPro" id="IPR007187">
    <property type="entry name" value="Nucleoporin_Nup133/Nup155_C"/>
</dbReference>
<accession>A0A427YUN8</accession>
<evidence type="ECO:0000256" key="2">
    <source>
        <dbReference type="ARBA" id="ARBA00005569"/>
    </source>
</evidence>
<evidence type="ECO:0000256" key="6">
    <source>
        <dbReference type="ARBA" id="ARBA00023010"/>
    </source>
</evidence>
<keyword evidence="7" id="KW-0539">Nucleus</keyword>
<comment type="subcellular location">
    <subcellularLocation>
        <location evidence="1">Nucleus envelope</location>
    </subcellularLocation>
</comment>
<dbReference type="Pfam" id="PF03177">
    <property type="entry name" value="Nucleoporin_C"/>
    <property type="match status" value="1"/>
</dbReference>
<dbReference type="STRING" id="1890683.A0A427YUN8"/>
<reference evidence="10 11" key="1">
    <citation type="submission" date="2018-11" db="EMBL/GenBank/DDBJ databases">
        <title>Genome sequence of Saitozyma podzolica DSM 27192.</title>
        <authorList>
            <person name="Aliyu H."/>
            <person name="Gorte O."/>
            <person name="Ochsenreither K."/>
        </authorList>
    </citation>
    <scope>NUCLEOTIDE SEQUENCE [LARGE SCALE GENOMIC DNA]</scope>
    <source>
        <strain evidence="10 11">DSM 27192</strain>
    </source>
</reference>
<evidence type="ECO:0000313" key="10">
    <source>
        <dbReference type="EMBL" id="RSH94854.1"/>
    </source>
</evidence>
<dbReference type="SUPFAM" id="SSF117289">
    <property type="entry name" value="Nucleoporin domain"/>
    <property type="match status" value="1"/>
</dbReference>
<dbReference type="PANTHER" id="PTHR13405">
    <property type="entry name" value="NUCLEAR PORE COMPLEX PROTEIN NUP133"/>
    <property type="match status" value="1"/>
</dbReference>
<proteinExistence type="inferred from homology"/>
<comment type="caution">
    <text evidence="10">The sequence shown here is derived from an EMBL/GenBank/DDBJ whole genome shotgun (WGS) entry which is preliminary data.</text>
</comment>
<evidence type="ECO:0000256" key="3">
    <source>
        <dbReference type="ARBA" id="ARBA00022448"/>
    </source>
</evidence>
<dbReference type="InterPro" id="IPR015943">
    <property type="entry name" value="WD40/YVTN_repeat-like_dom_sf"/>
</dbReference>
<comment type="similarity">
    <text evidence="2">Belongs to the nucleoporin Nup133 family.</text>
</comment>
<evidence type="ECO:0000256" key="4">
    <source>
        <dbReference type="ARBA" id="ARBA00022816"/>
    </source>
</evidence>
<dbReference type="Gene3D" id="2.130.10.10">
    <property type="entry name" value="YVTN repeat-like/Quinoprotein amine dehydrogenase"/>
    <property type="match status" value="1"/>
</dbReference>
<keyword evidence="3" id="KW-0813">Transport</keyword>
<evidence type="ECO:0000313" key="11">
    <source>
        <dbReference type="Proteomes" id="UP000279259"/>
    </source>
</evidence>
<feature type="compositionally biased region" description="Low complexity" evidence="8">
    <location>
        <begin position="46"/>
        <end position="58"/>
    </location>
</feature>
<gene>
    <name evidence="10" type="ORF">EHS25_004660</name>
</gene>
<dbReference type="Gene3D" id="1.20.58.1380">
    <property type="match status" value="1"/>
</dbReference>
<dbReference type="InterPro" id="IPR037624">
    <property type="entry name" value="Nup133-like"/>
</dbReference>
<dbReference type="GO" id="GO:0006606">
    <property type="term" value="P:protein import into nucleus"/>
    <property type="evidence" value="ECO:0007669"/>
    <property type="project" value="TreeGrafter"/>
</dbReference>
<dbReference type="GO" id="GO:0017056">
    <property type="term" value="F:structural constituent of nuclear pore"/>
    <property type="evidence" value="ECO:0007669"/>
    <property type="project" value="InterPro"/>
</dbReference>
<dbReference type="Proteomes" id="UP000279259">
    <property type="component" value="Unassembled WGS sequence"/>
</dbReference>